<dbReference type="PANTHER" id="PTHR43037">
    <property type="entry name" value="UNNAMED PRODUCT-RELATED"/>
    <property type="match status" value="1"/>
</dbReference>
<evidence type="ECO:0000256" key="1">
    <source>
        <dbReference type="ARBA" id="ARBA00022729"/>
    </source>
</evidence>
<organism evidence="2">
    <name type="scientific">Oceaniferula spumae</name>
    <dbReference type="NCBI Taxonomy" id="2979115"/>
    <lineage>
        <taxon>Bacteria</taxon>
        <taxon>Pseudomonadati</taxon>
        <taxon>Verrucomicrobiota</taxon>
        <taxon>Verrucomicrobiia</taxon>
        <taxon>Verrucomicrobiales</taxon>
        <taxon>Verrucomicrobiaceae</taxon>
        <taxon>Oceaniferula</taxon>
    </lineage>
</organism>
<dbReference type="InterPro" id="IPR029058">
    <property type="entry name" value="AB_hydrolase_fold"/>
</dbReference>
<reference evidence="2" key="1">
    <citation type="submission" date="2024-07" db="EMBL/GenBank/DDBJ databases">
        <title>Complete genome sequence of Verrucomicrobiaceae bacterium NT6N.</title>
        <authorList>
            <person name="Huang C."/>
            <person name="Takami H."/>
            <person name="Hamasaki K."/>
        </authorList>
    </citation>
    <scope>NUCLEOTIDE SEQUENCE</scope>
    <source>
        <strain evidence="2">NT6N</strain>
    </source>
</reference>
<dbReference type="Gene3D" id="3.40.50.1820">
    <property type="entry name" value="alpha/beta hydrolase"/>
    <property type="match status" value="1"/>
</dbReference>
<dbReference type="EMBL" id="AP026866">
    <property type="protein sequence ID" value="BDS06338.1"/>
    <property type="molecule type" value="Genomic_DNA"/>
</dbReference>
<accession>A0AAT9FJY8</accession>
<proteinExistence type="predicted"/>
<dbReference type="AlphaFoldDB" id="A0AAT9FJY8"/>
<dbReference type="SUPFAM" id="SSF53474">
    <property type="entry name" value="alpha/beta-Hydrolases"/>
    <property type="match status" value="1"/>
</dbReference>
<gene>
    <name evidence="2" type="ORF">NT6N_13780</name>
</gene>
<keyword evidence="1" id="KW-0732">Signal</keyword>
<dbReference type="InterPro" id="IPR050955">
    <property type="entry name" value="Plant_Biomass_Hydrol_Est"/>
</dbReference>
<dbReference type="PANTHER" id="PTHR43037:SF1">
    <property type="entry name" value="BLL1128 PROTEIN"/>
    <property type="match status" value="1"/>
</dbReference>
<dbReference type="KEGG" id="osu:NT6N_13780"/>
<evidence type="ECO:0008006" key="3">
    <source>
        <dbReference type="Google" id="ProtNLM"/>
    </source>
</evidence>
<protein>
    <recommendedName>
        <fullName evidence="3">Peptidase S9 prolyl oligopeptidase catalytic domain-containing protein</fullName>
    </recommendedName>
</protein>
<evidence type="ECO:0000313" key="2">
    <source>
        <dbReference type="EMBL" id="BDS06338.1"/>
    </source>
</evidence>
<sequence length="442" mass="49536">MKKSLFPLALVTVLTTSHLSSSPLSDWFAKSEGDRGAIPAEALKGDLNSAEAIAEARNHVWKAYREGAIKNGWDSGIPAQDRSWKEWFKGGKIDGLIADVGDKKMPYVVLVKGEKPEGGWPVFITLHGGGGNPHADGPHTWTVNTREWLTQMQLTTKLWESPGIYIIPRMADDRDGRWYYGYNQIFIDRLIQQAILFKDANPDRVYLQGISEGGYAAFRLGSMMADRWAGSCAMAAAEPIGNAPVENLQHVAFRCGIGENDRMFNRIGLARTYFERLDELEKENPGDFKHFFDEQVNRGHGIDYKEGPAWITKHSRTAVPKAFHWTVIKQHDRHRGRLYWLALEQSHSKLPLKLTAKANRESNTVEISSQFSKDGKDTASENIGLRVYLNDTLVDLSKEVTIKVNGKKAFQGIAKPSMEALIRSTAERGDPKLVFPAMVVIK</sequence>
<name>A0AAT9FJY8_9BACT</name>